<sequence length="656" mass="71182">MSGPAGTRDAGRPGSGGRSRISDRDIAAIREGARIEDVVGDYVQLRRAGADSLKGLCPFHNEKSPSFHVRPNHGHFHCFGCGEGGDVYAFVQKIEHVSFVEAVELLADRIGHTISYTGAATSVQRDRGSRSRLIAANAAAAAFYAEALESPEAALARKYLTERSFDAAAARHFGCGFAPSGWDSLTKHLQRKGFEFKELEAAGLSRQGRRGPIDRFHRRLLWPIRSSAGEVIGFGARRLFDDDPMDAKYVNTPETLLYKKSSVLFGIDLAKRDIARGHQAVVVEGYTDVMAMHLAGVTTAVASCGTAFGDEHLAMLRRLMMDDSFFRGELIYVFDGDEAGRAAALKAFDGEQNLAGQSFVAVAPDGMDPCDLRLASGDTALRDLVARRTPLFEFAIRTALAESDLESAEGRVGALRRCVPMVGQIKDPTLRDEYARQLAGWVGWDDVAQVIDRVRGEAKNATRPNRGGAATKTPRRAAHESTDTGSAEPAAARPDPRDPTLWPQREALKSALQYPALAGPVFDTLTVESFTHPGYAAVRAAIDAAGGTATGVTGAQWMDMVRQQTTSPLTSGLISELTVETIQVDEEKLPRYIGGVLARLQEVWMGRQIAEVKSKLQRMSPIEQGDEYHALFGDLVAMEAYRRSLLEQASGDDLTA</sequence>
<reference evidence="4 5" key="1">
    <citation type="journal article" date="2018" name="Sci. Rep.">
        <title>Extensive genomic diversity among Mycobacterium marinum strains revealed by whole genome sequencing.</title>
        <authorList>
            <person name="Das S."/>
            <person name="Pettersson B.M."/>
            <person name="Behra P.R."/>
            <person name="Mallick A."/>
            <person name="Cheramie M."/>
            <person name="Ramesh M."/>
            <person name="Shirreff L."/>
            <person name="DuCote T."/>
            <person name="Dasgupta S."/>
            <person name="Ennis D.G."/>
            <person name="Kirsebom L.A."/>
        </authorList>
    </citation>
    <scope>NUCLEOTIDE SEQUENCE [LARGE SCALE GENOMIC DNA]</scope>
    <source>
        <strain evidence="4 5">Davis1</strain>
    </source>
</reference>
<dbReference type="RefSeq" id="WP_020730345.1">
    <property type="nucleotide sequence ID" value="NZ_BQLA01000087.1"/>
</dbReference>
<proteinExistence type="inferred from homology"/>
<dbReference type="InterPro" id="IPR030846">
    <property type="entry name" value="DnaG_bac"/>
</dbReference>
<keyword evidence="1" id="KW-0238">DNA-binding</keyword>
<keyword evidence="1 3" id="KW-0863">Zinc-finger</keyword>
<comment type="domain">
    <text evidence="1">Contains an N-terminal zinc-binding domain, a central core domain that contains the primase activity, and a C-terminal DnaB-binding domain.</text>
</comment>
<keyword evidence="1 2" id="KW-0862">Zinc</keyword>
<comment type="subunit">
    <text evidence="1">Monomer. Interacts with DnaB.</text>
</comment>
<dbReference type="FunFam" id="3.90.980.10:FF:000001">
    <property type="entry name" value="DNA primase"/>
    <property type="match status" value="1"/>
</dbReference>
<dbReference type="EMBL" id="PEDF01000028">
    <property type="protein sequence ID" value="RFZ45888.1"/>
    <property type="molecule type" value="Genomic_DNA"/>
</dbReference>
<dbReference type="CDD" id="cd03364">
    <property type="entry name" value="TOPRIM_DnaG_primases"/>
    <property type="match status" value="1"/>
</dbReference>
<keyword evidence="1 2" id="KW-0240">DNA-directed RNA polymerase</keyword>
<dbReference type="InterPro" id="IPR036977">
    <property type="entry name" value="DNA_primase_Znf_CHC2"/>
</dbReference>
<dbReference type="EC" id="2.7.7.101" evidence="1"/>
<dbReference type="GO" id="GO:0003677">
    <property type="term" value="F:DNA binding"/>
    <property type="evidence" value="ECO:0007669"/>
    <property type="project" value="UniProtKB-KW"/>
</dbReference>
<dbReference type="AlphaFoldDB" id="A0A2Z5YIK1"/>
<dbReference type="PIRSF" id="PIRSF002811">
    <property type="entry name" value="DnaG"/>
    <property type="match status" value="1"/>
</dbReference>
<comment type="caution">
    <text evidence="4">The sequence shown here is derived from an EMBL/GenBank/DDBJ whole genome shotgun (WGS) entry which is preliminary data.</text>
</comment>
<gene>
    <name evidence="1 4" type="primary">dnaG</name>
    <name evidence="4" type="ORF">DAVIS_01074</name>
</gene>
<dbReference type="Gene3D" id="3.40.1360.10">
    <property type="match status" value="1"/>
</dbReference>
<dbReference type="PANTHER" id="PTHR30313:SF2">
    <property type="entry name" value="DNA PRIMASE"/>
    <property type="match status" value="1"/>
</dbReference>
<comment type="cofactor">
    <cofactor evidence="1 2 3">
        <name>Zn(2+)</name>
        <dbReference type="ChEBI" id="CHEBI:29105"/>
    </cofactor>
    <text evidence="1 2 3">Binds 1 zinc ion per monomer.</text>
</comment>
<dbReference type="Pfam" id="PF10410">
    <property type="entry name" value="DnaB_bind"/>
    <property type="match status" value="1"/>
</dbReference>
<dbReference type="SMART" id="SM00493">
    <property type="entry name" value="TOPRIM"/>
    <property type="match status" value="1"/>
</dbReference>
<evidence type="ECO:0000313" key="4">
    <source>
        <dbReference type="EMBL" id="RFZ45888.1"/>
    </source>
</evidence>
<keyword evidence="1 2" id="KW-0235">DNA replication</keyword>
<dbReference type="SMART" id="SM00766">
    <property type="entry name" value="DnaG_DnaB_bind"/>
    <property type="match status" value="1"/>
</dbReference>
<keyword evidence="1 2" id="KW-0808">Transferase</keyword>
<dbReference type="Gene3D" id="3.90.580.10">
    <property type="entry name" value="Zinc finger, CHC2-type domain"/>
    <property type="match status" value="1"/>
</dbReference>
<accession>A0A2Z5YIK1</accession>
<feature type="zinc finger region" description="CHC2-type" evidence="1 3">
    <location>
        <begin position="57"/>
        <end position="81"/>
    </location>
</feature>
<comment type="catalytic activity">
    <reaction evidence="1">
        <text>ssDNA + n NTP = ssDNA/pppN(pN)n-1 hybrid + (n-1) diphosphate.</text>
        <dbReference type="EC" id="2.7.7.101"/>
    </reaction>
</comment>
<dbReference type="SUPFAM" id="SSF56731">
    <property type="entry name" value="DNA primase core"/>
    <property type="match status" value="1"/>
</dbReference>
<dbReference type="FunFam" id="3.90.580.10:FF:000001">
    <property type="entry name" value="DNA primase"/>
    <property type="match status" value="1"/>
</dbReference>
<dbReference type="InterPro" id="IPR034151">
    <property type="entry name" value="TOPRIM_DnaG_bac"/>
</dbReference>
<evidence type="ECO:0000313" key="5">
    <source>
        <dbReference type="Proteomes" id="UP000257451"/>
    </source>
</evidence>
<evidence type="ECO:0000256" key="3">
    <source>
        <dbReference type="PIRSR" id="PIRSR002811-1"/>
    </source>
</evidence>
<dbReference type="GO" id="GO:0003899">
    <property type="term" value="F:DNA-directed RNA polymerase activity"/>
    <property type="evidence" value="ECO:0007669"/>
    <property type="project" value="UniProtKB-UniRule"/>
</dbReference>
<organism evidence="4 5">
    <name type="scientific">Mycobacterium marinum</name>
    <dbReference type="NCBI Taxonomy" id="1781"/>
    <lineage>
        <taxon>Bacteria</taxon>
        <taxon>Bacillati</taxon>
        <taxon>Actinomycetota</taxon>
        <taxon>Actinomycetes</taxon>
        <taxon>Mycobacteriales</taxon>
        <taxon>Mycobacteriaceae</taxon>
        <taxon>Mycobacterium</taxon>
        <taxon>Mycobacterium ulcerans group</taxon>
    </lineage>
</organism>
<dbReference type="Pfam" id="PF08275">
    <property type="entry name" value="DNAG_N"/>
    <property type="match status" value="1"/>
</dbReference>
<dbReference type="InterPro" id="IPR037068">
    <property type="entry name" value="DNA_primase_core_N_sf"/>
</dbReference>
<comment type="function">
    <text evidence="1 2">RNA polymerase that catalyzes the synthesis of short RNA molecules used as primers for DNA polymerase during DNA replication.</text>
</comment>
<dbReference type="GO" id="GO:1990077">
    <property type="term" value="C:primosome complex"/>
    <property type="evidence" value="ECO:0007669"/>
    <property type="project" value="UniProtKB-KW"/>
</dbReference>
<evidence type="ECO:0000256" key="1">
    <source>
        <dbReference type="HAMAP-Rule" id="MF_00974"/>
    </source>
</evidence>
<dbReference type="Proteomes" id="UP000257451">
    <property type="component" value="Unassembled WGS sequence"/>
</dbReference>
<evidence type="ECO:0000256" key="2">
    <source>
        <dbReference type="PIRNR" id="PIRNR002811"/>
    </source>
</evidence>
<dbReference type="Pfam" id="PF13662">
    <property type="entry name" value="Toprim_4"/>
    <property type="match status" value="1"/>
</dbReference>
<dbReference type="SMART" id="SM00400">
    <property type="entry name" value="ZnF_CHCC"/>
    <property type="match status" value="1"/>
</dbReference>
<dbReference type="InterPro" id="IPR002694">
    <property type="entry name" value="Znf_CHC2"/>
</dbReference>
<dbReference type="InterPro" id="IPR006171">
    <property type="entry name" value="TOPRIM_dom"/>
</dbReference>
<comment type="similarity">
    <text evidence="1 2">Belongs to the DnaG primase family.</text>
</comment>
<protein>
    <recommendedName>
        <fullName evidence="1 2">DNA primase</fullName>
        <ecNumber evidence="1">2.7.7.101</ecNumber>
    </recommendedName>
</protein>
<keyword evidence="1 2" id="KW-0548">Nucleotidyltransferase</keyword>
<dbReference type="InterPro" id="IPR013173">
    <property type="entry name" value="DNA_primase_DnaG_DnaB-bd_dom"/>
</dbReference>
<keyword evidence="1 2" id="KW-0639">Primosome</keyword>
<dbReference type="InterPro" id="IPR019475">
    <property type="entry name" value="DNA_primase_DnaB-bd"/>
</dbReference>
<dbReference type="InterPro" id="IPR050219">
    <property type="entry name" value="DnaG_primase"/>
</dbReference>
<dbReference type="PANTHER" id="PTHR30313">
    <property type="entry name" value="DNA PRIMASE"/>
    <property type="match status" value="1"/>
</dbReference>
<dbReference type="NCBIfam" id="TIGR01391">
    <property type="entry name" value="dnaG"/>
    <property type="match status" value="1"/>
</dbReference>
<dbReference type="Pfam" id="PF01807">
    <property type="entry name" value="Zn_ribbon_DnaG"/>
    <property type="match status" value="1"/>
</dbReference>
<dbReference type="InterPro" id="IPR013264">
    <property type="entry name" value="DNAG_N"/>
</dbReference>
<dbReference type="GO" id="GO:0006269">
    <property type="term" value="P:DNA replication, synthesis of primer"/>
    <property type="evidence" value="ECO:0007669"/>
    <property type="project" value="UniProtKB-UniRule"/>
</dbReference>
<dbReference type="InterPro" id="IPR006295">
    <property type="entry name" value="DNA_primase_DnaG"/>
</dbReference>
<dbReference type="GO" id="GO:0008270">
    <property type="term" value="F:zinc ion binding"/>
    <property type="evidence" value="ECO:0007669"/>
    <property type="project" value="UniProtKB-UniRule"/>
</dbReference>
<dbReference type="SUPFAM" id="SSF57783">
    <property type="entry name" value="Zinc beta-ribbon"/>
    <property type="match status" value="1"/>
</dbReference>
<dbReference type="PROSITE" id="PS50880">
    <property type="entry name" value="TOPRIM"/>
    <property type="match status" value="1"/>
</dbReference>
<dbReference type="GO" id="GO:0000428">
    <property type="term" value="C:DNA-directed RNA polymerase complex"/>
    <property type="evidence" value="ECO:0007669"/>
    <property type="project" value="UniProtKB-KW"/>
</dbReference>
<dbReference type="GO" id="GO:0005737">
    <property type="term" value="C:cytoplasm"/>
    <property type="evidence" value="ECO:0007669"/>
    <property type="project" value="TreeGrafter"/>
</dbReference>
<dbReference type="FunFam" id="3.40.1360.10:FF:000004">
    <property type="entry name" value="DNA primase"/>
    <property type="match status" value="1"/>
</dbReference>
<dbReference type="HAMAP" id="MF_00974">
    <property type="entry name" value="DNA_primase_DnaG"/>
    <property type="match status" value="1"/>
</dbReference>
<dbReference type="Gene3D" id="3.90.980.10">
    <property type="entry name" value="DNA primase, catalytic core, N-terminal domain"/>
    <property type="match status" value="1"/>
</dbReference>
<dbReference type="GeneID" id="34341976"/>
<name>A0A2Z5YIK1_MYCMR</name>
<keyword evidence="1 2" id="KW-0804">Transcription</keyword>
<keyword evidence="1 2" id="KW-0479">Metal-binding</keyword>
<dbReference type="Pfam" id="PF08278">
    <property type="entry name" value="DnaG_DnaB_bind"/>
    <property type="match status" value="1"/>
</dbReference>